<accession>A0ABU9M267</accession>
<comment type="caution">
    <text evidence="3">The sequence shown here is derived from an EMBL/GenBank/DDBJ whole genome shotgun (WGS) entry which is preliminary data.</text>
</comment>
<feature type="transmembrane region" description="Helical" evidence="1">
    <location>
        <begin position="88"/>
        <end position="106"/>
    </location>
</feature>
<keyword evidence="1" id="KW-0812">Transmembrane</keyword>
<evidence type="ECO:0000313" key="3">
    <source>
        <dbReference type="EMBL" id="MEL5996233.1"/>
    </source>
</evidence>
<evidence type="ECO:0000256" key="1">
    <source>
        <dbReference type="SAM" id="Phobius"/>
    </source>
</evidence>
<dbReference type="Proteomes" id="UP001479606">
    <property type="component" value="Unassembled WGS sequence"/>
</dbReference>
<feature type="domain" description="DUF1648" evidence="2">
    <location>
        <begin position="19"/>
        <end position="64"/>
    </location>
</feature>
<protein>
    <submittedName>
        <fullName evidence="3">DUF1648 domain-containing protein</fullName>
    </submittedName>
</protein>
<organism evidence="3 4">
    <name type="scientific">Hymenobacter segetis</name>
    <dbReference type="NCBI Taxonomy" id="2025509"/>
    <lineage>
        <taxon>Bacteria</taxon>
        <taxon>Pseudomonadati</taxon>
        <taxon>Bacteroidota</taxon>
        <taxon>Cytophagia</taxon>
        <taxon>Cytophagales</taxon>
        <taxon>Hymenobacteraceae</taxon>
        <taxon>Hymenobacter</taxon>
    </lineage>
</organism>
<keyword evidence="1" id="KW-0472">Membrane</keyword>
<dbReference type="RefSeq" id="WP_342300542.1">
    <property type="nucleotide sequence ID" value="NZ_JBCEVZ010000063.1"/>
</dbReference>
<proteinExistence type="predicted"/>
<evidence type="ECO:0000259" key="2">
    <source>
        <dbReference type="Pfam" id="PF07853"/>
    </source>
</evidence>
<keyword evidence="1" id="KW-1133">Transmembrane helix</keyword>
<reference evidence="3 4" key="1">
    <citation type="journal article" date="2018" name="Arch. Microbiol.">
        <title>Hymenobacter segetis sp. nov., isolated from soil.</title>
        <authorList>
            <person name="Ten L.N."/>
            <person name="Lim S.J."/>
            <person name="Kim B.O."/>
            <person name="Kang I.K."/>
            <person name="Jung H.Y."/>
        </authorList>
    </citation>
    <scope>NUCLEOTIDE SEQUENCE [LARGE SCALE GENOMIC DNA]</scope>
    <source>
        <strain evidence="3 4">S7-3-11</strain>
    </source>
</reference>
<feature type="transmembrane region" description="Helical" evidence="1">
    <location>
        <begin position="51"/>
        <end position="68"/>
    </location>
</feature>
<sequence>MTIMLPKPVRGRQLLVLGLLLLPLACLAWTWSALPAQVPVHFTRGGADQYAAKPVCWALVLVPVLVYGTARWLSPPATTPAQAASRRLLTGGMLFLSAVLCVWLVAAGHGVR</sequence>
<name>A0ABU9M267_9BACT</name>
<dbReference type="Pfam" id="PF07853">
    <property type="entry name" value="DUF1648"/>
    <property type="match status" value="1"/>
</dbReference>
<evidence type="ECO:0000313" key="4">
    <source>
        <dbReference type="Proteomes" id="UP001479606"/>
    </source>
</evidence>
<dbReference type="EMBL" id="JBCEVZ010000063">
    <property type="protein sequence ID" value="MEL5996233.1"/>
    <property type="molecule type" value="Genomic_DNA"/>
</dbReference>
<keyword evidence="4" id="KW-1185">Reference proteome</keyword>
<dbReference type="InterPro" id="IPR012867">
    <property type="entry name" value="DUF1648"/>
</dbReference>
<gene>
    <name evidence="3" type="ORF">AAFH49_18600</name>
</gene>